<dbReference type="EMBL" id="GBRH01262336">
    <property type="protein sequence ID" value="JAD35559.1"/>
    <property type="molecule type" value="Transcribed_RNA"/>
</dbReference>
<name>A0A0A8Z849_ARUDO</name>
<reference evidence="1" key="1">
    <citation type="submission" date="2014-09" db="EMBL/GenBank/DDBJ databases">
        <authorList>
            <person name="Magalhaes I.L.F."/>
            <person name="Oliveira U."/>
            <person name="Santos F.R."/>
            <person name="Vidigal T.H.D.A."/>
            <person name="Brescovit A.D."/>
            <person name="Santos A.J."/>
        </authorList>
    </citation>
    <scope>NUCLEOTIDE SEQUENCE</scope>
    <source>
        <tissue evidence="1">Shoot tissue taken approximately 20 cm above the soil surface</tissue>
    </source>
</reference>
<accession>A0A0A8Z849</accession>
<reference evidence="1" key="2">
    <citation type="journal article" date="2015" name="Data Brief">
        <title>Shoot transcriptome of the giant reed, Arundo donax.</title>
        <authorList>
            <person name="Barrero R.A."/>
            <person name="Guerrero F.D."/>
            <person name="Moolhuijzen P."/>
            <person name="Goolsby J.A."/>
            <person name="Tidwell J."/>
            <person name="Bellgard S.E."/>
            <person name="Bellgard M.I."/>
        </authorList>
    </citation>
    <scope>NUCLEOTIDE SEQUENCE</scope>
    <source>
        <tissue evidence="1">Shoot tissue taken approximately 20 cm above the soil surface</tissue>
    </source>
</reference>
<evidence type="ECO:0000313" key="1">
    <source>
        <dbReference type="EMBL" id="JAD35559.1"/>
    </source>
</evidence>
<dbReference type="AlphaFoldDB" id="A0A0A8Z849"/>
<organism evidence="1">
    <name type="scientific">Arundo donax</name>
    <name type="common">Giant reed</name>
    <name type="synonym">Donax arundinaceus</name>
    <dbReference type="NCBI Taxonomy" id="35708"/>
    <lineage>
        <taxon>Eukaryota</taxon>
        <taxon>Viridiplantae</taxon>
        <taxon>Streptophyta</taxon>
        <taxon>Embryophyta</taxon>
        <taxon>Tracheophyta</taxon>
        <taxon>Spermatophyta</taxon>
        <taxon>Magnoliopsida</taxon>
        <taxon>Liliopsida</taxon>
        <taxon>Poales</taxon>
        <taxon>Poaceae</taxon>
        <taxon>PACMAD clade</taxon>
        <taxon>Arundinoideae</taxon>
        <taxon>Arundineae</taxon>
        <taxon>Arundo</taxon>
    </lineage>
</organism>
<sequence>MRSLKSLMWILQTKRLIFQSLRSGTMLIFQI</sequence>
<protein>
    <submittedName>
        <fullName evidence="1">Uncharacterized protein</fullName>
    </submittedName>
</protein>
<proteinExistence type="predicted"/>